<name>A0A316Z765_9BASI</name>
<evidence type="ECO:0008006" key="4">
    <source>
        <dbReference type="Google" id="ProtNLM"/>
    </source>
</evidence>
<evidence type="ECO:0000313" key="2">
    <source>
        <dbReference type="EMBL" id="PWN96075.1"/>
    </source>
</evidence>
<dbReference type="EMBL" id="KZ819301">
    <property type="protein sequence ID" value="PWN96075.1"/>
    <property type="molecule type" value="Genomic_DNA"/>
</dbReference>
<sequence>MPHQDQEMLRRRDFHMLKKMQAASSQTPSRTPRELLEELPGGAAVDLLEGWVRALQPAAAVGRSRPKAAGTFHQIFTPSSLPAVARAAPGRLAALGKWASQLSLTEHEWLERCGLFQDGNLWRPRPSLLSALEAMAATSRGAAEGTVTRLEALLSGSTTRSSRSPRASPWARLGFRPAWLPTGTLYSDGVNCRWLYVNLRRPKGRSDAETVQSMHQNVEVYARGSMWLAALPPAALQAALRAPLPLPSDEDFTPPRGRAGGLVRGMPDFKIKALLADADPDSTVVHVGIDPGNTNVAALHRTRPLLPGTIIEFPGTPPPELGLRPVVNAPRRYYANAAACERWDRWETLSIKPGALQRRTKAEPVHGAQESSERGALRPLTKAEPVRSAADAFARISHAFGVGAPHAEARKKDVKKKRGRAADEIIEWLACAPGFYSRRFQKWEEEKKLVVVAHVGDWPGGTSSGGGRGFKHPTHAGPLLRTVMQRAAFTPLPATILWRTQDEYLTSSVCPRCADAPPLLPLWRSRSARYPSRDVKYCPHCRCALARDMVGAANIAHAGVHQLNWGVGPWRPRA</sequence>
<organism evidence="2 3">
    <name type="scientific">Tilletiopsis washingtonensis</name>
    <dbReference type="NCBI Taxonomy" id="58919"/>
    <lineage>
        <taxon>Eukaryota</taxon>
        <taxon>Fungi</taxon>
        <taxon>Dikarya</taxon>
        <taxon>Basidiomycota</taxon>
        <taxon>Ustilaginomycotina</taxon>
        <taxon>Exobasidiomycetes</taxon>
        <taxon>Entylomatales</taxon>
        <taxon>Entylomatales incertae sedis</taxon>
        <taxon>Tilletiopsis</taxon>
    </lineage>
</organism>
<feature type="region of interest" description="Disordered" evidence="1">
    <location>
        <begin position="358"/>
        <end position="378"/>
    </location>
</feature>
<dbReference type="RefSeq" id="XP_025596354.1">
    <property type="nucleotide sequence ID" value="XM_025744340.1"/>
</dbReference>
<dbReference type="GeneID" id="37271884"/>
<evidence type="ECO:0000256" key="1">
    <source>
        <dbReference type="SAM" id="MobiDB-lite"/>
    </source>
</evidence>
<keyword evidence="3" id="KW-1185">Reference proteome</keyword>
<accession>A0A316Z765</accession>
<dbReference type="AlphaFoldDB" id="A0A316Z765"/>
<protein>
    <recommendedName>
        <fullName evidence="4">Transposase</fullName>
    </recommendedName>
</protein>
<evidence type="ECO:0000313" key="3">
    <source>
        <dbReference type="Proteomes" id="UP000245946"/>
    </source>
</evidence>
<reference evidence="2 3" key="1">
    <citation type="journal article" date="2018" name="Mol. Biol. Evol.">
        <title>Broad Genomic Sampling Reveals a Smut Pathogenic Ancestry of the Fungal Clade Ustilaginomycotina.</title>
        <authorList>
            <person name="Kijpornyongpan T."/>
            <person name="Mondo S.J."/>
            <person name="Barry K."/>
            <person name="Sandor L."/>
            <person name="Lee J."/>
            <person name="Lipzen A."/>
            <person name="Pangilinan J."/>
            <person name="LaButti K."/>
            <person name="Hainaut M."/>
            <person name="Henrissat B."/>
            <person name="Grigoriev I.V."/>
            <person name="Spatafora J.W."/>
            <person name="Aime M.C."/>
        </authorList>
    </citation>
    <scope>NUCLEOTIDE SEQUENCE [LARGE SCALE GENOMIC DNA]</scope>
    <source>
        <strain evidence="2 3">MCA 4186</strain>
    </source>
</reference>
<proteinExistence type="predicted"/>
<gene>
    <name evidence="2" type="ORF">FA09DRAFT_340637</name>
</gene>
<dbReference type="Proteomes" id="UP000245946">
    <property type="component" value="Unassembled WGS sequence"/>
</dbReference>